<dbReference type="GO" id="GO:0007165">
    <property type="term" value="P:signal transduction"/>
    <property type="evidence" value="ECO:0007669"/>
    <property type="project" value="TreeGrafter"/>
</dbReference>
<dbReference type="OrthoDB" id="8943940at2759"/>
<feature type="compositionally biased region" description="Basic and acidic residues" evidence="2">
    <location>
        <begin position="414"/>
        <end position="424"/>
    </location>
</feature>
<dbReference type="GeneTree" id="ENSGT00940000164021"/>
<dbReference type="OMA" id="FLDWEAM"/>
<evidence type="ECO:0000256" key="1">
    <source>
        <dbReference type="ARBA" id="ARBA00006937"/>
    </source>
</evidence>
<reference evidence="4" key="2">
    <citation type="submission" date="2025-08" db="UniProtKB">
        <authorList>
            <consortium name="Ensembl"/>
        </authorList>
    </citation>
    <scope>IDENTIFICATION</scope>
</reference>
<reference evidence="4" key="3">
    <citation type="submission" date="2025-09" db="UniProtKB">
        <authorList>
            <consortium name="Ensembl"/>
        </authorList>
    </citation>
    <scope>IDENTIFICATION</scope>
</reference>
<feature type="compositionally biased region" description="Basic and acidic residues" evidence="2">
    <location>
        <begin position="622"/>
        <end position="633"/>
    </location>
</feature>
<dbReference type="Gene3D" id="3.30.870.10">
    <property type="entry name" value="Endonuclease Chain A"/>
    <property type="match status" value="1"/>
</dbReference>
<evidence type="ECO:0000313" key="5">
    <source>
        <dbReference type="Proteomes" id="UP000005207"/>
    </source>
</evidence>
<proteinExistence type="inferred from homology"/>
<gene>
    <name evidence="4" type="primary">fam83e</name>
</gene>
<dbReference type="Proteomes" id="UP000005207">
    <property type="component" value="Linkage group LG5"/>
</dbReference>
<feature type="compositionally biased region" description="Polar residues" evidence="2">
    <location>
        <begin position="612"/>
        <end position="621"/>
    </location>
</feature>
<dbReference type="AlphaFoldDB" id="I3J7U5"/>
<comment type="similarity">
    <text evidence="1">Belongs to the FAM83 family.</text>
</comment>
<dbReference type="RefSeq" id="XP_019214802.1">
    <property type="nucleotide sequence ID" value="XM_019359257.2"/>
</dbReference>
<feature type="compositionally biased region" description="Basic and acidic residues" evidence="2">
    <location>
        <begin position="538"/>
        <end position="549"/>
    </location>
</feature>
<feature type="compositionally biased region" description="Basic and acidic residues" evidence="2">
    <location>
        <begin position="775"/>
        <end position="784"/>
    </location>
</feature>
<dbReference type="Ensembl" id="ENSONIT00000004938.2">
    <property type="protein sequence ID" value="ENSONIP00000004935.2"/>
    <property type="gene ID" value="ENSONIG00000003917.2"/>
</dbReference>
<feature type="compositionally biased region" description="Basic and acidic residues" evidence="2">
    <location>
        <begin position="503"/>
        <end position="513"/>
    </location>
</feature>
<evidence type="ECO:0000313" key="4">
    <source>
        <dbReference type="Ensembl" id="ENSONIP00000004935.2"/>
    </source>
</evidence>
<dbReference type="InterPro" id="IPR012461">
    <property type="entry name" value="SACK1"/>
</dbReference>
<feature type="compositionally biased region" description="Basic and acidic residues" evidence="2">
    <location>
        <begin position="432"/>
        <end position="441"/>
    </location>
</feature>
<feature type="compositionally biased region" description="Basic and acidic residues" evidence="2">
    <location>
        <begin position="557"/>
        <end position="568"/>
    </location>
</feature>
<feature type="region of interest" description="Disordered" evidence="2">
    <location>
        <begin position="758"/>
        <end position="784"/>
    </location>
</feature>
<organism evidence="4 5">
    <name type="scientific">Oreochromis niloticus</name>
    <name type="common">Nile tilapia</name>
    <name type="synonym">Tilapia nilotica</name>
    <dbReference type="NCBI Taxonomy" id="8128"/>
    <lineage>
        <taxon>Eukaryota</taxon>
        <taxon>Metazoa</taxon>
        <taxon>Chordata</taxon>
        <taxon>Craniata</taxon>
        <taxon>Vertebrata</taxon>
        <taxon>Euteleostomi</taxon>
        <taxon>Actinopterygii</taxon>
        <taxon>Neopterygii</taxon>
        <taxon>Teleostei</taxon>
        <taxon>Neoteleostei</taxon>
        <taxon>Acanthomorphata</taxon>
        <taxon>Ovalentaria</taxon>
        <taxon>Cichlomorphae</taxon>
        <taxon>Cichliformes</taxon>
        <taxon>Cichlidae</taxon>
        <taxon>African cichlids</taxon>
        <taxon>Pseudocrenilabrinae</taxon>
        <taxon>Oreochromini</taxon>
        <taxon>Oreochromis</taxon>
    </lineage>
</organism>
<dbReference type="InParanoid" id="I3J7U5"/>
<dbReference type="HOGENOM" id="CLU_019056_0_1_1"/>
<dbReference type="InterPro" id="IPR050944">
    <property type="entry name" value="FAM83"/>
</dbReference>
<keyword evidence="5" id="KW-1185">Reference proteome</keyword>
<dbReference type="PANTHER" id="PTHR16181">
    <property type="entry name" value="PROTEIN FAM83A-RELATED"/>
    <property type="match status" value="1"/>
</dbReference>
<dbReference type="STRING" id="8128.ENSONIP00000004935"/>
<dbReference type="GeneID" id="100699664"/>
<dbReference type="PANTHER" id="PTHR16181:SF29">
    <property type="entry name" value="PROTEIN FAM83A-RELATED"/>
    <property type="match status" value="1"/>
</dbReference>
<dbReference type="GO" id="GO:0019901">
    <property type="term" value="F:protein kinase binding"/>
    <property type="evidence" value="ECO:0007669"/>
    <property type="project" value="TreeGrafter"/>
</dbReference>
<feature type="domain" description="Scaffolding anchor of CK1" evidence="3">
    <location>
        <begin position="16"/>
        <end position="281"/>
    </location>
</feature>
<dbReference type="RefSeq" id="XP_019214803.1">
    <property type="nucleotide sequence ID" value="XM_019359258.2"/>
</dbReference>
<reference evidence="5" key="1">
    <citation type="submission" date="2012-01" db="EMBL/GenBank/DDBJ databases">
        <title>The Genome Sequence of Oreochromis niloticus (Nile Tilapia).</title>
        <authorList>
            <consortium name="Broad Institute Genome Assembly Team"/>
            <consortium name="Broad Institute Sequencing Platform"/>
            <person name="Di Palma F."/>
            <person name="Johnson J."/>
            <person name="Lander E.S."/>
            <person name="Lindblad-Toh K."/>
        </authorList>
    </citation>
    <scope>NUCLEOTIDE SEQUENCE [LARGE SCALE GENOMIC DNA]</scope>
</reference>
<feature type="region of interest" description="Disordered" evidence="2">
    <location>
        <begin position="715"/>
        <end position="735"/>
    </location>
</feature>
<feature type="compositionally biased region" description="Basic and acidic residues" evidence="2">
    <location>
        <begin position="382"/>
        <end position="405"/>
    </location>
</feature>
<dbReference type="RefSeq" id="XP_019214801.1">
    <property type="nucleotide sequence ID" value="XM_019359256.2"/>
</dbReference>
<feature type="compositionally biased region" description="Basic and acidic residues" evidence="2">
    <location>
        <begin position="595"/>
        <end position="611"/>
    </location>
</feature>
<dbReference type="eggNOG" id="ENOG502QSW6">
    <property type="taxonomic scope" value="Eukaryota"/>
</dbReference>
<accession>I3J7U5</accession>
<protein>
    <submittedName>
        <fullName evidence="4">Family with sequence similarity 83 member E</fullName>
    </submittedName>
</protein>
<evidence type="ECO:0000259" key="3">
    <source>
        <dbReference type="Pfam" id="PF07894"/>
    </source>
</evidence>
<evidence type="ECO:0000256" key="2">
    <source>
        <dbReference type="SAM" id="MobiDB-lite"/>
    </source>
</evidence>
<sequence length="784" mass="88386">MSNNEESLDENTVFLPVDESSPEFIYSERERKAVEKLLSAGPEAFYSSVVKELPNCFLSSEEVSQLKSWVQSYSFNEPRLQHENGAENIAEMDDFCSSYFPCHSDVPVPGLDLGWPDKIPWSVTASVTVHTSPPAEGGPSVREVIRRHLQRARQVIAIVVDRLTDSAIIGDLHRAASRGVPVYIILNQRSIQEKFSSNRLCHPNIRVRALGGRSFGLRDGRKLVGEMNEKFLLVDLDTVIHGSYSFTWTDTHLHRQLITVLRGPAVDAFDREFRILYASSLPVLSTATHVNQNHQLKDISDVRLLKRISVDPDITDPPSPRAVSPLDWDKMGVFSEESSLPTSPLYLHGEVVKLEMPLQNSMQLDKNTPLMDGFTNNQNYIVDKRRNREPLTAEPATSERTKRITDSLSPVATDMEKSTFKSRESLSTQPDTSDRTKRNREPVSTQPATSDRVKKLSGSMSPLATDIEKSTVFKSRESLSTQPDTSDRTKRAKDKISPVATDVVEKSTFKNREPVSTQPATSDRIKKLSGSMSPVATDIEKSTVFKSRESLSTQPDTSDRTKRVKDNLPPESTNVIENLLFKSRESLSTQPAPLERTKSMERDTSRHHPTERSTTLYTRNTSRYDDKANEATHRRYSFQARRYSIAEEESKTDDIATKMVNNPSSRKPLILSVHGNENFSALSDIMRKIPQTSSGLLKRESKSIHTQSMWDLSKEDAATSHEKKGVSVPRYTRPTYEPSYITPGLALMEKRNDKVRSTLMPTERPRSYTFLGVDSGRKKGENHE</sequence>
<dbReference type="CTD" id="54854"/>
<feature type="compositionally biased region" description="Basic and acidic residues" evidence="2">
    <location>
        <begin position="715"/>
        <end position="725"/>
    </location>
</feature>
<feature type="region of interest" description="Disordered" evidence="2">
    <location>
        <begin position="381"/>
        <end position="633"/>
    </location>
</feature>
<dbReference type="Pfam" id="PF07894">
    <property type="entry name" value="SACK1"/>
    <property type="match status" value="1"/>
</dbReference>
<dbReference type="SUPFAM" id="SSF56024">
    <property type="entry name" value="Phospholipase D/nuclease"/>
    <property type="match status" value="1"/>
</dbReference>
<name>I3J7U5_ORENI</name>
<feature type="compositionally biased region" description="Basic and acidic residues" evidence="2">
    <location>
        <begin position="466"/>
        <end position="477"/>
    </location>
</feature>